<evidence type="ECO:0000313" key="3">
    <source>
        <dbReference type="Proteomes" id="UP000294847"/>
    </source>
</evidence>
<dbReference type="SUPFAM" id="SSF51322">
    <property type="entry name" value="Cyanovirin-N"/>
    <property type="match status" value="1"/>
</dbReference>
<evidence type="ECO:0000313" key="2">
    <source>
        <dbReference type="EMBL" id="QBZ57559.1"/>
    </source>
</evidence>
<dbReference type="SMR" id="A0A4P7N4X1"/>
<sequence length="128" mass="12972">MQFSTLATLLLAATGTNAANGIIGSCGEFAISGTTFSANCGSASHLFTKTTSVDLKDCFFVLGDGVARCGRGGVGGCTFGKDILDGVPGSLGPKVKITCPDSKGNQVTTTVDLNECIGNRDTQVNCDP</sequence>
<dbReference type="EMBL" id="CP034205">
    <property type="protein sequence ID" value="QBZ57559.1"/>
    <property type="molecule type" value="Genomic_DNA"/>
</dbReference>
<proteinExistence type="predicted"/>
<dbReference type="OMA" id="VAAMSCT"/>
<dbReference type="InterPro" id="IPR036673">
    <property type="entry name" value="Cyanovirin-N_sf"/>
</dbReference>
<feature type="chain" id="PRO_5020508961" description="Cyanovirin-N domain-containing protein" evidence="1">
    <location>
        <begin position="19"/>
        <end position="128"/>
    </location>
</feature>
<dbReference type="VEuPathDB" id="FungiDB:M_BR32_EuGene_00139521"/>
<protein>
    <recommendedName>
        <fullName evidence="4">Cyanovirin-N domain-containing protein</fullName>
    </recommendedName>
</protein>
<dbReference type="Proteomes" id="UP000294847">
    <property type="component" value="Chromosome 2"/>
</dbReference>
<reference evidence="2 3" key="1">
    <citation type="journal article" date="2019" name="Mol. Biol. Evol.">
        <title>Blast fungal genomes show frequent chromosomal changes, gene gains and losses, and effector gene turnover.</title>
        <authorList>
            <person name="Gomez Luciano L.B."/>
            <person name="Jason Tsai I."/>
            <person name="Chuma I."/>
            <person name="Tosa Y."/>
            <person name="Chen Y.H."/>
            <person name="Li J.Y."/>
            <person name="Li M.Y."/>
            <person name="Jade Lu M.Y."/>
            <person name="Nakayashiki H."/>
            <person name="Li W.H."/>
        </authorList>
    </citation>
    <scope>NUCLEOTIDE SEQUENCE [LARGE SCALE GENOMIC DNA]</scope>
    <source>
        <strain evidence="2">MZ5-1-6</strain>
    </source>
</reference>
<organism evidence="2 3">
    <name type="scientific">Pyricularia oryzae</name>
    <name type="common">Rice blast fungus</name>
    <name type="synonym">Magnaporthe oryzae</name>
    <dbReference type="NCBI Taxonomy" id="318829"/>
    <lineage>
        <taxon>Eukaryota</taxon>
        <taxon>Fungi</taxon>
        <taxon>Dikarya</taxon>
        <taxon>Ascomycota</taxon>
        <taxon>Pezizomycotina</taxon>
        <taxon>Sordariomycetes</taxon>
        <taxon>Sordariomycetidae</taxon>
        <taxon>Magnaporthales</taxon>
        <taxon>Pyriculariaceae</taxon>
        <taxon>Pyricularia</taxon>
    </lineage>
</organism>
<name>A0A4P7N4X1_PYROR</name>
<dbReference type="AlphaFoldDB" id="A0A4P7N4X1"/>
<dbReference type="Gene3D" id="2.30.60.10">
    <property type="entry name" value="Cyanovirin-N"/>
    <property type="match status" value="1"/>
</dbReference>
<accession>A0A4P7N4X1</accession>
<evidence type="ECO:0008006" key="4">
    <source>
        <dbReference type="Google" id="ProtNLM"/>
    </source>
</evidence>
<feature type="signal peptide" evidence="1">
    <location>
        <begin position="1"/>
        <end position="18"/>
    </location>
</feature>
<evidence type="ECO:0000256" key="1">
    <source>
        <dbReference type="SAM" id="SignalP"/>
    </source>
</evidence>
<keyword evidence="1" id="KW-0732">Signal</keyword>
<gene>
    <name evidence="2" type="ORF">PoMZ_02488</name>
</gene>